<dbReference type="InParanoid" id="A0A0G4GB86"/>
<evidence type="ECO:0000313" key="5">
    <source>
        <dbReference type="EMBL" id="CEM25924.1"/>
    </source>
</evidence>
<keyword evidence="6" id="KW-1185">Reference proteome</keyword>
<evidence type="ECO:0000256" key="4">
    <source>
        <dbReference type="PROSITE-ProRule" id="PRU00259"/>
    </source>
</evidence>
<feature type="repeat" description="ARM" evidence="4">
    <location>
        <begin position="84"/>
        <end position="112"/>
    </location>
</feature>
<dbReference type="EMBL" id="CDMY01000606">
    <property type="protein sequence ID" value="CEM25924.1"/>
    <property type="molecule type" value="Genomic_DNA"/>
</dbReference>
<gene>
    <name evidence="5" type="ORF">Vbra_9865</name>
</gene>
<name>A0A0G4GB86_VITBC</name>
<dbReference type="PhylomeDB" id="A0A0G4GB86"/>
<dbReference type="STRING" id="1169540.A0A0G4GB86"/>
<dbReference type="InterPro" id="IPR000225">
    <property type="entry name" value="Armadillo"/>
</dbReference>
<organism evidence="5 6">
    <name type="scientific">Vitrella brassicaformis (strain CCMP3155)</name>
    <dbReference type="NCBI Taxonomy" id="1169540"/>
    <lineage>
        <taxon>Eukaryota</taxon>
        <taxon>Sar</taxon>
        <taxon>Alveolata</taxon>
        <taxon>Colpodellida</taxon>
        <taxon>Vitrellaceae</taxon>
        <taxon>Vitrella</taxon>
    </lineage>
</organism>
<keyword evidence="2" id="KW-0813">Transport</keyword>
<dbReference type="Pfam" id="PF00514">
    <property type="entry name" value="Arm"/>
    <property type="match status" value="1"/>
</dbReference>
<evidence type="ECO:0000256" key="1">
    <source>
        <dbReference type="ARBA" id="ARBA00010394"/>
    </source>
</evidence>
<protein>
    <recommendedName>
        <fullName evidence="7">Condensin complex subunit 1 C-terminal domain-containing protein</fullName>
    </recommendedName>
</protein>
<dbReference type="InterPro" id="IPR011989">
    <property type="entry name" value="ARM-like"/>
</dbReference>
<reference evidence="5 6" key="1">
    <citation type="submission" date="2014-11" db="EMBL/GenBank/DDBJ databases">
        <authorList>
            <person name="Zhu J."/>
            <person name="Qi W."/>
            <person name="Song R."/>
        </authorList>
    </citation>
    <scope>NUCLEOTIDE SEQUENCE [LARGE SCALE GENOMIC DNA]</scope>
</reference>
<dbReference type="PANTHER" id="PTHR23316">
    <property type="entry name" value="IMPORTIN ALPHA"/>
    <property type="match status" value="1"/>
</dbReference>
<dbReference type="SMART" id="SM00185">
    <property type="entry name" value="ARM"/>
    <property type="match status" value="2"/>
</dbReference>
<dbReference type="SUPFAM" id="SSF48371">
    <property type="entry name" value="ARM repeat"/>
    <property type="match status" value="1"/>
</dbReference>
<dbReference type="PROSITE" id="PS50176">
    <property type="entry name" value="ARM_REPEAT"/>
    <property type="match status" value="1"/>
</dbReference>
<dbReference type="Proteomes" id="UP000041254">
    <property type="component" value="Unassembled WGS sequence"/>
</dbReference>
<dbReference type="AlphaFoldDB" id="A0A0G4GB86"/>
<dbReference type="OrthoDB" id="436939at2759"/>
<proteinExistence type="inferred from homology"/>
<accession>A0A0G4GB86</accession>
<evidence type="ECO:0000256" key="2">
    <source>
        <dbReference type="ARBA" id="ARBA00022448"/>
    </source>
</evidence>
<comment type="similarity">
    <text evidence="1">Belongs to the importin alpha family.</text>
</comment>
<sequence>MTDICHLTASASDQQLWSRAMYQLLRLLSIDHMAATIEQKAVDVVVVPVLVEQLSGREELESVAAAVALSRLALRHAAAVVDASAVPPLVQLVSSPDDDVRTEAIEALCNVTEGSVAGRDAVVAAAGVLEPLLKAMRESTNIKVLAIGVQLLFTLWSVRPSLPPLVKLAPFVPILASLTSTTEEGDRVRVMGVCGGVVCLGVYRGPRYRCRP</sequence>
<dbReference type="VEuPathDB" id="CryptoDB:Vbra_9865"/>
<dbReference type="GO" id="GO:0015031">
    <property type="term" value="P:protein transport"/>
    <property type="evidence" value="ECO:0007669"/>
    <property type="project" value="UniProtKB-KW"/>
</dbReference>
<evidence type="ECO:0008006" key="7">
    <source>
        <dbReference type="Google" id="ProtNLM"/>
    </source>
</evidence>
<evidence type="ECO:0000256" key="3">
    <source>
        <dbReference type="ARBA" id="ARBA00022927"/>
    </source>
</evidence>
<evidence type="ECO:0000313" key="6">
    <source>
        <dbReference type="Proteomes" id="UP000041254"/>
    </source>
</evidence>
<dbReference type="InterPro" id="IPR016024">
    <property type="entry name" value="ARM-type_fold"/>
</dbReference>
<keyword evidence="3" id="KW-0653">Protein transport</keyword>
<dbReference type="Gene3D" id="1.25.10.10">
    <property type="entry name" value="Leucine-rich Repeat Variant"/>
    <property type="match status" value="1"/>
</dbReference>